<evidence type="ECO:0000313" key="2">
    <source>
        <dbReference type="Proteomes" id="UP000019681"/>
    </source>
</evidence>
<keyword evidence="2" id="KW-1185">Reference proteome</keyword>
<dbReference type="OrthoDB" id="1725415at2"/>
<dbReference type="STRING" id="1403537.Q428_05330"/>
<name>A0A017RVX1_9CLOT</name>
<sequence length="78" mass="8843">MSDYRINFGDKIGPSDTNKLLDLLNVVDKDDEIIITVEASDAHQTNNVINLLERNKFNVHTKGTHDGKTYNISATKRR</sequence>
<dbReference type="EMBL" id="AZQP01000011">
    <property type="protein sequence ID" value="EYE88928.1"/>
    <property type="molecule type" value="Genomic_DNA"/>
</dbReference>
<reference evidence="1 2" key="1">
    <citation type="journal article" date="2014" name="Genome Announc.">
        <title>Draft Genome Sequence of Fervidicella metallireducens Strain AeBT, an Iron-Reducing Thermoanaerobe from the Great Artesian Basin.</title>
        <authorList>
            <person name="Patel B.K."/>
        </authorList>
    </citation>
    <scope>NUCLEOTIDE SEQUENCE [LARGE SCALE GENOMIC DNA]</scope>
    <source>
        <strain evidence="1 2">AeB</strain>
    </source>
</reference>
<gene>
    <name evidence="1" type="ORF">Q428_05330</name>
</gene>
<dbReference type="AlphaFoldDB" id="A0A017RVX1"/>
<dbReference type="Proteomes" id="UP000019681">
    <property type="component" value="Unassembled WGS sequence"/>
</dbReference>
<organism evidence="1 2">
    <name type="scientific">Fervidicella metallireducens AeB</name>
    <dbReference type="NCBI Taxonomy" id="1403537"/>
    <lineage>
        <taxon>Bacteria</taxon>
        <taxon>Bacillati</taxon>
        <taxon>Bacillota</taxon>
        <taxon>Clostridia</taxon>
        <taxon>Eubacteriales</taxon>
        <taxon>Clostridiaceae</taxon>
        <taxon>Fervidicella</taxon>
    </lineage>
</organism>
<evidence type="ECO:0000313" key="1">
    <source>
        <dbReference type="EMBL" id="EYE88928.1"/>
    </source>
</evidence>
<proteinExistence type="predicted"/>
<comment type="caution">
    <text evidence="1">The sequence shown here is derived from an EMBL/GenBank/DDBJ whole genome shotgun (WGS) entry which is preliminary data.</text>
</comment>
<accession>A0A017RVX1</accession>
<protein>
    <submittedName>
        <fullName evidence="1">Uncharacterized protein</fullName>
    </submittedName>
</protein>
<dbReference type="RefSeq" id="WP_051514947.1">
    <property type="nucleotide sequence ID" value="NZ_AZQP01000011.1"/>
</dbReference>